<dbReference type="Proteomes" id="UP000253507">
    <property type="component" value="Unassembled WGS sequence"/>
</dbReference>
<evidence type="ECO:0000256" key="3">
    <source>
        <dbReference type="ARBA" id="ARBA00022679"/>
    </source>
</evidence>
<keyword evidence="4" id="KW-0511">Multifunctional enzyme</keyword>
<proteinExistence type="predicted"/>
<dbReference type="FunFam" id="1.10.1200.10:FF:000007">
    <property type="entry name" value="Probable polyketide synthase pks17"/>
    <property type="match status" value="1"/>
</dbReference>
<dbReference type="SMART" id="SM00823">
    <property type="entry name" value="PKS_PP"/>
    <property type="match status" value="1"/>
</dbReference>
<feature type="region of interest" description="Disordered" evidence="5">
    <location>
        <begin position="70"/>
        <end position="92"/>
    </location>
</feature>
<keyword evidence="2" id="KW-0597">Phosphoprotein</keyword>
<feature type="domain" description="Carrier" evidence="6">
    <location>
        <begin position="94"/>
        <end position="169"/>
    </location>
</feature>
<dbReference type="InterPro" id="IPR020806">
    <property type="entry name" value="PKS_PP-bd"/>
</dbReference>
<protein>
    <recommendedName>
        <fullName evidence="6">Carrier domain-containing protein</fullName>
    </recommendedName>
</protein>
<reference evidence="7 8" key="1">
    <citation type="submission" date="2018-06" db="EMBL/GenBank/DDBJ databases">
        <title>Streptomyces reniochalinae sp. nov. and Streptomyces diacarnus sp. nov. from marine sponges.</title>
        <authorList>
            <person name="Li L."/>
        </authorList>
    </citation>
    <scope>NUCLEOTIDE SEQUENCE [LARGE SCALE GENOMIC DNA]</scope>
    <source>
        <strain evidence="7 8">LHW50302</strain>
    </source>
</reference>
<keyword evidence="3" id="KW-0808">Transferase</keyword>
<dbReference type="GO" id="GO:0017000">
    <property type="term" value="P:antibiotic biosynthetic process"/>
    <property type="evidence" value="ECO:0007669"/>
    <property type="project" value="UniProtKB-ARBA"/>
</dbReference>
<dbReference type="Gene3D" id="1.10.1200.10">
    <property type="entry name" value="ACP-like"/>
    <property type="match status" value="1"/>
</dbReference>
<accession>A0A367E778</accession>
<dbReference type="SUPFAM" id="SSF47336">
    <property type="entry name" value="ACP-like"/>
    <property type="match status" value="1"/>
</dbReference>
<evidence type="ECO:0000256" key="1">
    <source>
        <dbReference type="ARBA" id="ARBA00022450"/>
    </source>
</evidence>
<dbReference type="PANTHER" id="PTHR43775:SF51">
    <property type="entry name" value="INACTIVE PHENOLPHTHIOCEROL SYNTHESIS POLYKETIDE SYNTHASE TYPE I PKS1-RELATED"/>
    <property type="match status" value="1"/>
</dbReference>
<name>A0A367E778_9ACTN</name>
<dbReference type="PROSITE" id="PS50075">
    <property type="entry name" value="CARRIER"/>
    <property type="match status" value="1"/>
</dbReference>
<evidence type="ECO:0000259" key="6">
    <source>
        <dbReference type="PROSITE" id="PS50075"/>
    </source>
</evidence>
<dbReference type="InterPro" id="IPR036736">
    <property type="entry name" value="ACP-like_sf"/>
</dbReference>
<dbReference type="InterPro" id="IPR050091">
    <property type="entry name" value="PKS_NRPS_Biosynth_Enz"/>
</dbReference>
<dbReference type="GO" id="GO:0004312">
    <property type="term" value="F:fatty acid synthase activity"/>
    <property type="evidence" value="ECO:0007669"/>
    <property type="project" value="TreeGrafter"/>
</dbReference>
<dbReference type="OrthoDB" id="9778690at2"/>
<evidence type="ECO:0000256" key="5">
    <source>
        <dbReference type="SAM" id="MobiDB-lite"/>
    </source>
</evidence>
<comment type="caution">
    <text evidence="7">The sequence shown here is derived from an EMBL/GenBank/DDBJ whole genome shotgun (WGS) entry which is preliminary data.</text>
</comment>
<keyword evidence="8" id="KW-1185">Reference proteome</keyword>
<dbReference type="Gene3D" id="3.40.50.720">
    <property type="entry name" value="NAD(P)-binding Rossmann-like Domain"/>
    <property type="match status" value="1"/>
</dbReference>
<organism evidence="7 8">
    <name type="scientific">Streptomyces reniochalinae</name>
    <dbReference type="NCBI Taxonomy" id="2250578"/>
    <lineage>
        <taxon>Bacteria</taxon>
        <taxon>Bacillati</taxon>
        <taxon>Actinomycetota</taxon>
        <taxon>Actinomycetes</taxon>
        <taxon>Kitasatosporales</taxon>
        <taxon>Streptomycetaceae</taxon>
        <taxon>Streptomyces</taxon>
    </lineage>
</organism>
<dbReference type="EMBL" id="QOIM01000046">
    <property type="protein sequence ID" value="RCG13884.1"/>
    <property type="molecule type" value="Genomic_DNA"/>
</dbReference>
<dbReference type="PANTHER" id="PTHR43775">
    <property type="entry name" value="FATTY ACID SYNTHASE"/>
    <property type="match status" value="1"/>
</dbReference>
<dbReference type="GO" id="GO:0006633">
    <property type="term" value="P:fatty acid biosynthetic process"/>
    <property type="evidence" value="ECO:0007669"/>
    <property type="project" value="TreeGrafter"/>
</dbReference>
<evidence type="ECO:0000256" key="2">
    <source>
        <dbReference type="ARBA" id="ARBA00022553"/>
    </source>
</evidence>
<keyword evidence="1" id="KW-0596">Phosphopantetheine</keyword>
<sequence>MAAGLDETGLARLARTGIAPLSAQDGLALFDASVCATRPLVVPVRLRLDRPVDDASPLLRDLVRRPVRRTADSSAAPDALRDQLAARSPEERRETLTELVRTHAAAALGYAEPRAIVADRAFQELGFDSLTAVEFRNRLNAPLGLRLPTTLIFDYPTPRALADHVLSLLFPEADAEANTGGLSEAQVRRLLATVPLRRLHTSGLLDPLLRLADSPDDEHTQENTAQDIDEMDVDALIQIAFDGNDS</sequence>
<evidence type="ECO:0000313" key="7">
    <source>
        <dbReference type="EMBL" id="RCG13884.1"/>
    </source>
</evidence>
<evidence type="ECO:0000256" key="4">
    <source>
        <dbReference type="ARBA" id="ARBA00023268"/>
    </source>
</evidence>
<dbReference type="InterPro" id="IPR009081">
    <property type="entry name" value="PP-bd_ACP"/>
</dbReference>
<dbReference type="GO" id="GO:0031177">
    <property type="term" value="F:phosphopantetheine binding"/>
    <property type="evidence" value="ECO:0007669"/>
    <property type="project" value="InterPro"/>
</dbReference>
<evidence type="ECO:0000313" key="8">
    <source>
        <dbReference type="Proteomes" id="UP000253507"/>
    </source>
</evidence>
<dbReference type="SMART" id="SM01294">
    <property type="entry name" value="PKS_PP_betabranch"/>
    <property type="match status" value="1"/>
</dbReference>
<dbReference type="Pfam" id="PF00550">
    <property type="entry name" value="PP-binding"/>
    <property type="match status" value="1"/>
</dbReference>
<gene>
    <name evidence="7" type="ORF">DQ392_30170</name>
</gene>
<dbReference type="AlphaFoldDB" id="A0A367E778"/>